<dbReference type="Proteomes" id="UP001500748">
    <property type="component" value="Unassembled WGS sequence"/>
</dbReference>
<accession>A0ABP7GM11</accession>
<protein>
    <recommendedName>
        <fullName evidence="3">Immunity protein 26 of polymorphic toxin system</fullName>
    </recommendedName>
</protein>
<proteinExistence type="predicted"/>
<gene>
    <name evidence="1" type="ORF">GCM10022423_19920</name>
</gene>
<comment type="caution">
    <text evidence="1">The sequence shown here is derived from an EMBL/GenBank/DDBJ whole genome shotgun (WGS) entry which is preliminary data.</text>
</comment>
<sequence>MYLIIVVKMGLRKIIIGENVFLYSKQAGVNPATKEGLIVIKIFLSGFKQTPLLINFLTWDDPMIGYPLNAGFPILNTLTGEKEIINLNRPKYIKECILYGQKAGWTGDNKLEPLDGLKMFSDFGYDISVLIPKNK</sequence>
<evidence type="ECO:0008006" key="3">
    <source>
        <dbReference type="Google" id="ProtNLM"/>
    </source>
</evidence>
<evidence type="ECO:0000313" key="1">
    <source>
        <dbReference type="EMBL" id="GAA3767150.1"/>
    </source>
</evidence>
<name>A0ABP7GM11_9FLAO</name>
<reference evidence="2" key="1">
    <citation type="journal article" date="2019" name="Int. J. Syst. Evol. Microbiol.">
        <title>The Global Catalogue of Microorganisms (GCM) 10K type strain sequencing project: providing services to taxonomists for standard genome sequencing and annotation.</title>
        <authorList>
            <consortium name="The Broad Institute Genomics Platform"/>
            <consortium name="The Broad Institute Genome Sequencing Center for Infectious Disease"/>
            <person name="Wu L."/>
            <person name="Ma J."/>
        </authorList>
    </citation>
    <scope>NUCLEOTIDE SEQUENCE [LARGE SCALE GENOMIC DNA]</scope>
    <source>
        <strain evidence="2">JCM 17337</strain>
    </source>
</reference>
<keyword evidence="2" id="KW-1185">Reference proteome</keyword>
<dbReference type="EMBL" id="BAABDU010000003">
    <property type="protein sequence ID" value="GAA3767150.1"/>
    <property type="molecule type" value="Genomic_DNA"/>
</dbReference>
<organism evidence="1 2">
    <name type="scientific">Flavobacterium ginsengiterrae</name>
    <dbReference type="NCBI Taxonomy" id="871695"/>
    <lineage>
        <taxon>Bacteria</taxon>
        <taxon>Pseudomonadati</taxon>
        <taxon>Bacteroidota</taxon>
        <taxon>Flavobacteriia</taxon>
        <taxon>Flavobacteriales</taxon>
        <taxon>Flavobacteriaceae</taxon>
        <taxon>Flavobacterium</taxon>
    </lineage>
</organism>
<evidence type="ECO:0000313" key="2">
    <source>
        <dbReference type="Proteomes" id="UP001500748"/>
    </source>
</evidence>